<keyword evidence="3" id="KW-0808">Transferase</keyword>
<reference evidence="5" key="1">
    <citation type="journal article" date="2015" name="Nature">
        <title>Complex archaea that bridge the gap between prokaryotes and eukaryotes.</title>
        <authorList>
            <person name="Spang A."/>
            <person name="Saw J.H."/>
            <person name="Jorgensen S.L."/>
            <person name="Zaremba-Niedzwiedzka K."/>
            <person name="Martijn J."/>
            <person name="Lind A.E."/>
            <person name="van Eijk R."/>
            <person name="Schleper C."/>
            <person name="Guy L."/>
            <person name="Ettema T.J."/>
        </authorList>
    </citation>
    <scope>NUCLEOTIDE SEQUENCE</scope>
</reference>
<evidence type="ECO:0000259" key="4">
    <source>
        <dbReference type="Pfam" id="PF01555"/>
    </source>
</evidence>
<dbReference type="InterPro" id="IPR002941">
    <property type="entry name" value="DNA_methylase_N4/N6"/>
</dbReference>
<sequence>MKELKKIDLINKVILGDCLDILPNLPDHVFDLIIIDPPFLIAKYSALRVHMRKSFGDLGLIEYFFKTLFREFERVLKDTAYFYVFCNSDSYPLFWYYTYPFTKRVRIIIWDKGTSISGYSWRHQHILILFGEMPNTVKVPTGDGDIIKCKSVPVKNRLHPAQKPIELLKKLILKSSKQGDLIADFFSGSGSTLLSAKQLNRNYFGVEYDKKYFKIIQQKLKSKGLVDFFNK</sequence>
<organism evidence="5">
    <name type="scientific">marine sediment metagenome</name>
    <dbReference type="NCBI Taxonomy" id="412755"/>
    <lineage>
        <taxon>unclassified sequences</taxon>
        <taxon>metagenomes</taxon>
        <taxon>ecological metagenomes</taxon>
    </lineage>
</organism>
<dbReference type="InterPro" id="IPR001091">
    <property type="entry name" value="RM_Methyltransferase"/>
</dbReference>
<gene>
    <name evidence="5" type="ORF">LCGC14_2624180</name>
</gene>
<evidence type="ECO:0000256" key="2">
    <source>
        <dbReference type="ARBA" id="ARBA00022603"/>
    </source>
</evidence>
<protein>
    <recommendedName>
        <fullName evidence="4">DNA methylase N-4/N-6 domain-containing protein</fullName>
    </recommendedName>
</protein>
<dbReference type="EMBL" id="LAZR01044850">
    <property type="protein sequence ID" value="KKL03632.1"/>
    <property type="molecule type" value="Genomic_DNA"/>
</dbReference>
<dbReference type="AlphaFoldDB" id="A0A0F9APT2"/>
<comment type="similarity">
    <text evidence="1">Belongs to the N(4)/N(6)-methyltransferase family.</text>
</comment>
<evidence type="ECO:0000313" key="5">
    <source>
        <dbReference type="EMBL" id="KKL03632.1"/>
    </source>
</evidence>
<dbReference type="SUPFAM" id="SSF53335">
    <property type="entry name" value="S-adenosyl-L-methionine-dependent methyltransferases"/>
    <property type="match status" value="1"/>
</dbReference>
<dbReference type="InterPro" id="IPR002052">
    <property type="entry name" value="DNA_methylase_N6_adenine_CS"/>
</dbReference>
<keyword evidence="2" id="KW-0489">Methyltransferase</keyword>
<accession>A0A0F9APT2</accession>
<feature type="domain" description="DNA methylase N-4/N-6" evidence="4">
    <location>
        <begin position="31"/>
        <end position="217"/>
    </location>
</feature>
<dbReference type="PROSITE" id="PS00092">
    <property type="entry name" value="N6_MTASE"/>
    <property type="match status" value="1"/>
</dbReference>
<proteinExistence type="inferred from homology"/>
<dbReference type="PANTHER" id="PTHR13370:SF3">
    <property type="entry name" value="TRNA (GUANINE(10)-N2)-METHYLTRANSFERASE HOMOLOG"/>
    <property type="match status" value="1"/>
</dbReference>
<evidence type="ECO:0000256" key="3">
    <source>
        <dbReference type="ARBA" id="ARBA00022679"/>
    </source>
</evidence>
<dbReference type="GO" id="GO:0008170">
    <property type="term" value="F:N-methyltransferase activity"/>
    <property type="evidence" value="ECO:0007669"/>
    <property type="project" value="InterPro"/>
</dbReference>
<dbReference type="Gene3D" id="3.40.50.150">
    <property type="entry name" value="Vaccinia Virus protein VP39"/>
    <property type="match status" value="1"/>
</dbReference>
<comment type="caution">
    <text evidence="5">The sequence shown here is derived from an EMBL/GenBank/DDBJ whole genome shotgun (WGS) entry which is preliminary data.</text>
</comment>
<dbReference type="GO" id="GO:0032259">
    <property type="term" value="P:methylation"/>
    <property type="evidence" value="ECO:0007669"/>
    <property type="project" value="UniProtKB-KW"/>
</dbReference>
<evidence type="ECO:0000256" key="1">
    <source>
        <dbReference type="ARBA" id="ARBA00006594"/>
    </source>
</evidence>
<dbReference type="PRINTS" id="PR00508">
    <property type="entry name" value="S21N4MTFRASE"/>
</dbReference>
<dbReference type="Pfam" id="PF01555">
    <property type="entry name" value="N6_N4_Mtase"/>
    <property type="match status" value="1"/>
</dbReference>
<name>A0A0F9APT2_9ZZZZ</name>
<dbReference type="GO" id="GO:0003677">
    <property type="term" value="F:DNA binding"/>
    <property type="evidence" value="ECO:0007669"/>
    <property type="project" value="InterPro"/>
</dbReference>
<dbReference type="InterPro" id="IPR029063">
    <property type="entry name" value="SAM-dependent_MTases_sf"/>
</dbReference>
<dbReference type="PANTHER" id="PTHR13370">
    <property type="entry name" value="RNA METHYLASE-RELATED"/>
    <property type="match status" value="1"/>
</dbReference>
<dbReference type="GO" id="GO:0005737">
    <property type="term" value="C:cytoplasm"/>
    <property type="evidence" value="ECO:0007669"/>
    <property type="project" value="TreeGrafter"/>
</dbReference>